<feature type="region of interest" description="Disordered" evidence="1">
    <location>
        <begin position="58"/>
        <end position="109"/>
    </location>
</feature>
<dbReference type="EMBL" id="JAHRHY010000010">
    <property type="protein sequence ID" value="KAG9066340.1"/>
    <property type="molecule type" value="Genomic_DNA"/>
</dbReference>
<protein>
    <submittedName>
        <fullName evidence="2">Uncharacterized protein</fullName>
    </submittedName>
</protein>
<feature type="compositionally biased region" description="Polar residues" evidence="1">
    <location>
        <begin position="12"/>
        <end position="27"/>
    </location>
</feature>
<reference evidence="2" key="1">
    <citation type="submission" date="2021-06" db="EMBL/GenBank/DDBJ databases">
        <title>Genome Sequence of Mortierella hyaline Strain SCG-10, a Cold-Adapted, Nitrate-Reducing Fungus Isolated from Soil in Minnesota, USA.</title>
        <authorList>
            <person name="Aldossari N."/>
        </authorList>
    </citation>
    <scope>NUCLEOTIDE SEQUENCE</scope>
    <source>
        <strain evidence="2">SCG-10</strain>
    </source>
</reference>
<evidence type="ECO:0000313" key="3">
    <source>
        <dbReference type="Proteomes" id="UP000707451"/>
    </source>
</evidence>
<dbReference type="AlphaFoldDB" id="A0A9P8BSA0"/>
<accession>A0A9P8BSA0</accession>
<gene>
    <name evidence="2" type="ORF">KI688_001564</name>
</gene>
<comment type="caution">
    <text evidence="2">The sequence shown here is derived from an EMBL/GenBank/DDBJ whole genome shotgun (WGS) entry which is preliminary data.</text>
</comment>
<evidence type="ECO:0000256" key="1">
    <source>
        <dbReference type="SAM" id="MobiDB-lite"/>
    </source>
</evidence>
<evidence type="ECO:0000313" key="2">
    <source>
        <dbReference type="EMBL" id="KAG9066340.1"/>
    </source>
</evidence>
<dbReference type="Proteomes" id="UP000707451">
    <property type="component" value="Unassembled WGS sequence"/>
</dbReference>
<sequence length="109" mass="11962">MSRETTAIDATPSLQSPEQQSNTMGYMSVTSVPGSFTIPFRTIPPVKEAVKSLPAVKIDNTQPTPRSNDHFCFSSPTTAATTRRKTLESDHMPMLESELESEIESEAET</sequence>
<feature type="region of interest" description="Disordered" evidence="1">
    <location>
        <begin position="1"/>
        <end position="27"/>
    </location>
</feature>
<organism evidence="2 3">
    <name type="scientific">Linnemannia hyalina</name>
    <dbReference type="NCBI Taxonomy" id="64524"/>
    <lineage>
        <taxon>Eukaryota</taxon>
        <taxon>Fungi</taxon>
        <taxon>Fungi incertae sedis</taxon>
        <taxon>Mucoromycota</taxon>
        <taxon>Mortierellomycotina</taxon>
        <taxon>Mortierellomycetes</taxon>
        <taxon>Mortierellales</taxon>
        <taxon>Mortierellaceae</taxon>
        <taxon>Linnemannia</taxon>
    </lineage>
</organism>
<name>A0A9P8BSA0_9FUNG</name>
<keyword evidence="3" id="KW-1185">Reference proteome</keyword>
<proteinExistence type="predicted"/>
<feature type="compositionally biased region" description="Acidic residues" evidence="1">
    <location>
        <begin position="97"/>
        <end position="109"/>
    </location>
</feature>